<dbReference type="GO" id="GO:0005829">
    <property type="term" value="C:cytosol"/>
    <property type="evidence" value="ECO:0007669"/>
    <property type="project" value="TreeGrafter"/>
</dbReference>
<dbReference type="SUPFAM" id="SSF55811">
    <property type="entry name" value="Nudix"/>
    <property type="match status" value="1"/>
</dbReference>
<proteinExistence type="predicted"/>
<gene>
    <name evidence="2" type="ORF">Taro_044214</name>
</gene>
<dbReference type="Gene3D" id="3.90.79.10">
    <property type="entry name" value="Nucleoside Triphosphate Pyrophosphohydrolase"/>
    <property type="match status" value="1"/>
</dbReference>
<name>A0A843WXR3_COLES</name>
<organism evidence="2 3">
    <name type="scientific">Colocasia esculenta</name>
    <name type="common">Wild taro</name>
    <name type="synonym">Arum esculentum</name>
    <dbReference type="NCBI Taxonomy" id="4460"/>
    <lineage>
        <taxon>Eukaryota</taxon>
        <taxon>Viridiplantae</taxon>
        <taxon>Streptophyta</taxon>
        <taxon>Embryophyta</taxon>
        <taxon>Tracheophyta</taxon>
        <taxon>Spermatophyta</taxon>
        <taxon>Magnoliopsida</taxon>
        <taxon>Liliopsida</taxon>
        <taxon>Araceae</taxon>
        <taxon>Aroideae</taxon>
        <taxon>Colocasieae</taxon>
        <taxon>Colocasia</taxon>
    </lineage>
</organism>
<comment type="caution">
    <text evidence="2">The sequence shown here is derived from an EMBL/GenBank/DDBJ whole genome shotgun (WGS) entry which is preliminary data.</text>
</comment>
<dbReference type="PANTHER" id="PTHR16099">
    <property type="entry name" value="8-OXO-DGTP DIPHOSPHATES NUDT15"/>
    <property type="match status" value="1"/>
</dbReference>
<protein>
    <recommendedName>
        <fullName evidence="1">Nudix hydrolase domain-containing protein</fullName>
    </recommendedName>
</protein>
<dbReference type="OrthoDB" id="447842at2759"/>
<feature type="domain" description="Nudix hydrolase" evidence="1">
    <location>
        <begin position="12"/>
        <end position="186"/>
    </location>
</feature>
<evidence type="ECO:0000259" key="1">
    <source>
        <dbReference type="PROSITE" id="PS51462"/>
    </source>
</evidence>
<dbReference type="PROSITE" id="PS51462">
    <property type="entry name" value="NUDIX"/>
    <property type="match status" value="1"/>
</dbReference>
<accession>A0A843WXR3</accession>
<dbReference type="PANTHER" id="PTHR16099:SF5">
    <property type="entry name" value="NUCLEOTIDE TRIPHOSPHATE DIPHOSPHATASE NUDT15"/>
    <property type="match status" value="1"/>
</dbReference>
<dbReference type="GO" id="GO:0035539">
    <property type="term" value="F:8-oxo-7,8-dihydrodeoxyguanosine triphosphate pyrophosphatase activity"/>
    <property type="evidence" value="ECO:0007669"/>
    <property type="project" value="TreeGrafter"/>
</dbReference>
<dbReference type="Proteomes" id="UP000652761">
    <property type="component" value="Unassembled WGS sequence"/>
</dbReference>
<dbReference type="Pfam" id="PF00293">
    <property type="entry name" value="NUDIX"/>
    <property type="match status" value="1"/>
</dbReference>
<dbReference type="EMBL" id="NMUH01004934">
    <property type="protein sequence ID" value="MQM11308.1"/>
    <property type="molecule type" value="Genomic_DNA"/>
</dbReference>
<sequence length="196" mass="21809">MMISIPSDKILVSHSVVGVSLESKVEGKTSGPKVIISQYWGSSKGDGISQGRLPPFRPYMKNAIRICLLQVIQLNQVLLTQNLLTGLLLDVGESFEECAAREVKEETGLDIERIEVLNVVNHIDLGEPKATHFVTILVRAAPADPQQEPTTLEPDKCDGWDWYDWDKLPHPLFRPLEAIVRSGFNPFLPARLPNGM</sequence>
<dbReference type="InterPro" id="IPR000086">
    <property type="entry name" value="NUDIX_hydrolase_dom"/>
</dbReference>
<dbReference type="GO" id="GO:0006203">
    <property type="term" value="P:dGTP catabolic process"/>
    <property type="evidence" value="ECO:0007669"/>
    <property type="project" value="TreeGrafter"/>
</dbReference>
<keyword evidence="3" id="KW-1185">Reference proteome</keyword>
<evidence type="ECO:0000313" key="2">
    <source>
        <dbReference type="EMBL" id="MQM11308.1"/>
    </source>
</evidence>
<dbReference type="AlphaFoldDB" id="A0A843WXR3"/>
<reference evidence="2" key="1">
    <citation type="submission" date="2017-07" db="EMBL/GenBank/DDBJ databases">
        <title>Taro Niue Genome Assembly and Annotation.</title>
        <authorList>
            <person name="Atibalentja N."/>
            <person name="Keating K."/>
            <person name="Fields C.J."/>
        </authorList>
    </citation>
    <scope>NUCLEOTIDE SEQUENCE</scope>
    <source>
        <strain evidence="2">Niue_2</strain>
        <tissue evidence="2">Leaf</tissue>
    </source>
</reference>
<dbReference type="CDD" id="cd04678">
    <property type="entry name" value="NUDIX_MTH2_Nudt15"/>
    <property type="match status" value="1"/>
</dbReference>
<evidence type="ECO:0000313" key="3">
    <source>
        <dbReference type="Proteomes" id="UP000652761"/>
    </source>
</evidence>
<dbReference type="InterPro" id="IPR015797">
    <property type="entry name" value="NUDIX_hydrolase-like_dom_sf"/>
</dbReference>